<dbReference type="Gene3D" id="2.60.40.150">
    <property type="entry name" value="C2 domain"/>
    <property type="match status" value="1"/>
</dbReference>
<keyword evidence="1" id="KW-0479">Metal-binding</keyword>
<reference evidence="4 5" key="1">
    <citation type="submission" date="2019-01" db="EMBL/GenBank/DDBJ databases">
        <title>A draft genome assembly of the solar-powered sea slug Elysia chlorotica.</title>
        <authorList>
            <person name="Cai H."/>
            <person name="Li Q."/>
            <person name="Fang X."/>
            <person name="Li J."/>
            <person name="Curtis N.E."/>
            <person name="Altenburger A."/>
            <person name="Shibata T."/>
            <person name="Feng M."/>
            <person name="Maeda T."/>
            <person name="Schwartz J.A."/>
            <person name="Shigenobu S."/>
            <person name="Lundholm N."/>
            <person name="Nishiyama T."/>
            <person name="Yang H."/>
            <person name="Hasebe M."/>
            <person name="Li S."/>
            <person name="Pierce S.K."/>
            <person name="Wang J."/>
        </authorList>
    </citation>
    <scope>NUCLEOTIDE SEQUENCE [LARGE SCALE GENOMIC DNA]</scope>
    <source>
        <strain evidence="4">EC2010</strain>
        <tissue evidence="4">Whole organism of an adult</tissue>
    </source>
</reference>
<evidence type="ECO:0000313" key="5">
    <source>
        <dbReference type="Proteomes" id="UP000271974"/>
    </source>
</evidence>
<evidence type="ECO:0000256" key="2">
    <source>
        <dbReference type="ARBA" id="ARBA00022837"/>
    </source>
</evidence>
<dbReference type="OrthoDB" id="423283at2759"/>
<organism evidence="4 5">
    <name type="scientific">Elysia chlorotica</name>
    <name type="common">Eastern emerald elysia</name>
    <name type="synonym">Sea slug</name>
    <dbReference type="NCBI Taxonomy" id="188477"/>
    <lineage>
        <taxon>Eukaryota</taxon>
        <taxon>Metazoa</taxon>
        <taxon>Spiralia</taxon>
        <taxon>Lophotrochozoa</taxon>
        <taxon>Mollusca</taxon>
        <taxon>Gastropoda</taxon>
        <taxon>Heterobranchia</taxon>
        <taxon>Euthyneura</taxon>
        <taxon>Panpulmonata</taxon>
        <taxon>Sacoglossa</taxon>
        <taxon>Placobranchoidea</taxon>
        <taxon>Plakobranchidae</taxon>
        <taxon>Elysia</taxon>
    </lineage>
</organism>
<dbReference type="EMBL" id="RQTK01000705">
    <property type="protein sequence ID" value="RUS75867.1"/>
    <property type="molecule type" value="Genomic_DNA"/>
</dbReference>
<sequence>MSMEAETIIYGLPLTEDQAENAQTRLLRIKVIEGVNLAKKDIFGASDPYVKVSLNDSGTLVDVKQTSIVRKSLNPKWYEEFIFRVNPERNNLLFEVFDSNRVTRDDFLGMVDFTLNMTTISKERAGRDISCRNFVLRPR</sequence>
<dbReference type="PRINTS" id="PR00360">
    <property type="entry name" value="C2DOMAIN"/>
</dbReference>
<dbReference type="GO" id="GO:0030672">
    <property type="term" value="C:synaptic vesicle membrane"/>
    <property type="evidence" value="ECO:0007669"/>
    <property type="project" value="TreeGrafter"/>
</dbReference>
<accession>A0A433T2T1</accession>
<dbReference type="InterPro" id="IPR035892">
    <property type="entry name" value="C2_domain_sf"/>
</dbReference>
<feature type="domain" description="C2" evidence="3">
    <location>
        <begin position="8"/>
        <end position="128"/>
    </location>
</feature>
<dbReference type="InterPro" id="IPR000008">
    <property type="entry name" value="C2_dom"/>
</dbReference>
<dbReference type="PANTHER" id="PTHR45911:SF3">
    <property type="entry name" value="DYSFERLIN-RELATED"/>
    <property type="match status" value="1"/>
</dbReference>
<evidence type="ECO:0000313" key="4">
    <source>
        <dbReference type="EMBL" id="RUS75867.1"/>
    </source>
</evidence>
<dbReference type="SUPFAM" id="SSF49562">
    <property type="entry name" value="C2 domain (Calcium/lipid-binding domain, CaLB)"/>
    <property type="match status" value="1"/>
</dbReference>
<keyword evidence="2" id="KW-0106">Calcium</keyword>
<dbReference type="Pfam" id="PF00168">
    <property type="entry name" value="C2"/>
    <property type="match status" value="1"/>
</dbReference>
<evidence type="ECO:0000259" key="3">
    <source>
        <dbReference type="PROSITE" id="PS50004"/>
    </source>
</evidence>
<gene>
    <name evidence="4" type="ORF">EGW08_016388</name>
</gene>
<dbReference type="GO" id="GO:0005509">
    <property type="term" value="F:calcium ion binding"/>
    <property type="evidence" value="ECO:0007669"/>
    <property type="project" value="TreeGrafter"/>
</dbReference>
<dbReference type="PANTHER" id="PTHR45911">
    <property type="entry name" value="C2 DOMAIN-CONTAINING PROTEIN"/>
    <property type="match status" value="1"/>
</dbReference>
<dbReference type="SMART" id="SM00239">
    <property type="entry name" value="C2"/>
    <property type="match status" value="1"/>
</dbReference>
<dbReference type="STRING" id="188477.A0A433T2T1"/>
<feature type="non-terminal residue" evidence="4">
    <location>
        <position position="139"/>
    </location>
</feature>
<comment type="caution">
    <text evidence="4">The sequence shown here is derived from an EMBL/GenBank/DDBJ whole genome shotgun (WGS) entry which is preliminary data.</text>
</comment>
<evidence type="ECO:0000256" key="1">
    <source>
        <dbReference type="ARBA" id="ARBA00022723"/>
    </source>
</evidence>
<proteinExistence type="predicted"/>
<dbReference type="Proteomes" id="UP000271974">
    <property type="component" value="Unassembled WGS sequence"/>
</dbReference>
<dbReference type="GO" id="GO:0046928">
    <property type="term" value="P:regulation of neurotransmitter secretion"/>
    <property type="evidence" value="ECO:0007669"/>
    <property type="project" value="TreeGrafter"/>
</dbReference>
<name>A0A433T2T1_ELYCH</name>
<dbReference type="PROSITE" id="PS50004">
    <property type="entry name" value="C2"/>
    <property type="match status" value="1"/>
</dbReference>
<dbReference type="AlphaFoldDB" id="A0A433T2T1"/>
<keyword evidence="5" id="KW-1185">Reference proteome</keyword>
<protein>
    <recommendedName>
        <fullName evidence="3">C2 domain-containing protein</fullName>
    </recommendedName>
</protein>